<feature type="region of interest" description="Disordered" evidence="5">
    <location>
        <begin position="436"/>
        <end position="475"/>
    </location>
</feature>
<gene>
    <name evidence="7" type="primary">ABSGL_08395.1 scaffold 10128</name>
</gene>
<proteinExistence type="predicted"/>
<feature type="compositionally biased region" description="Basic and acidic residues" evidence="5">
    <location>
        <begin position="340"/>
        <end position="350"/>
    </location>
</feature>
<dbReference type="CDD" id="cd14947">
    <property type="entry name" value="NBR1_like"/>
    <property type="match status" value="1"/>
</dbReference>
<feature type="region of interest" description="Disordered" evidence="5">
    <location>
        <begin position="132"/>
        <end position="187"/>
    </location>
</feature>
<dbReference type="PANTHER" id="PTHR20930">
    <property type="entry name" value="OVARIAN CARCINOMA ANTIGEN CA125-RELATED"/>
    <property type="match status" value="1"/>
</dbReference>
<evidence type="ECO:0000256" key="4">
    <source>
        <dbReference type="PROSITE-ProRule" id="PRU00228"/>
    </source>
</evidence>
<dbReference type="OMA" id="CATCAPR"/>
<dbReference type="InterPro" id="IPR032350">
    <property type="entry name" value="Nbr1_FW"/>
</dbReference>
<dbReference type="InterPro" id="IPR009060">
    <property type="entry name" value="UBA-like_sf"/>
</dbReference>
<dbReference type="GO" id="GO:0005737">
    <property type="term" value="C:cytoplasm"/>
    <property type="evidence" value="ECO:0007669"/>
    <property type="project" value="UniProtKB-ARBA"/>
</dbReference>
<dbReference type="Proteomes" id="UP000078561">
    <property type="component" value="Unassembled WGS sequence"/>
</dbReference>
<dbReference type="OrthoDB" id="661148at2759"/>
<organism evidence="7">
    <name type="scientific">Absidia glauca</name>
    <name type="common">Pin mould</name>
    <dbReference type="NCBI Taxonomy" id="4829"/>
    <lineage>
        <taxon>Eukaryota</taxon>
        <taxon>Fungi</taxon>
        <taxon>Fungi incertae sedis</taxon>
        <taxon>Mucoromycota</taxon>
        <taxon>Mucoromycotina</taxon>
        <taxon>Mucoromycetes</taxon>
        <taxon>Mucorales</taxon>
        <taxon>Cunninghamellaceae</taxon>
        <taxon>Absidia</taxon>
    </lineage>
</organism>
<dbReference type="SUPFAM" id="SSF57850">
    <property type="entry name" value="RING/U-box"/>
    <property type="match status" value="1"/>
</dbReference>
<dbReference type="GO" id="GO:0070013">
    <property type="term" value="C:intracellular organelle lumen"/>
    <property type="evidence" value="ECO:0007669"/>
    <property type="project" value="UniProtKB-ARBA"/>
</dbReference>
<dbReference type="InterPro" id="IPR013783">
    <property type="entry name" value="Ig-like_fold"/>
</dbReference>
<keyword evidence="8" id="KW-1185">Reference proteome</keyword>
<dbReference type="GO" id="GO:0008270">
    <property type="term" value="F:zinc ion binding"/>
    <property type="evidence" value="ECO:0007669"/>
    <property type="project" value="UniProtKB-KW"/>
</dbReference>
<dbReference type="Gene3D" id="2.60.40.10">
    <property type="entry name" value="Immunoglobulins"/>
    <property type="match status" value="1"/>
</dbReference>
<evidence type="ECO:0000256" key="2">
    <source>
        <dbReference type="ARBA" id="ARBA00022771"/>
    </source>
</evidence>
<feature type="compositionally biased region" description="Polar residues" evidence="5">
    <location>
        <begin position="444"/>
        <end position="466"/>
    </location>
</feature>
<name>A0A168PLG2_ABSGL</name>
<dbReference type="Gene3D" id="3.30.60.90">
    <property type="match status" value="1"/>
</dbReference>
<dbReference type="SUPFAM" id="SSF54277">
    <property type="entry name" value="CAD &amp; PB1 domains"/>
    <property type="match status" value="1"/>
</dbReference>
<evidence type="ECO:0000256" key="3">
    <source>
        <dbReference type="ARBA" id="ARBA00022833"/>
    </source>
</evidence>
<evidence type="ECO:0000259" key="6">
    <source>
        <dbReference type="PROSITE" id="PS50135"/>
    </source>
</evidence>
<evidence type="ECO:0000313" key="7">
    <source>
        <dbReference type="EMBL" id="SAM02592.1"/>
    </source>
</evidence>
<dbReference type="InParanoid" id="A0A168PLG2"/>
<reference evidence="7" key="1">
    <citation type="submission" date="2016-04" db="EMBL/GenBank/DDBJ databases">
        <authorList>
            <person name="Evans L.H."/>
            <person name="Alamgir A."/>
            <person name="Owens N."/>
            <person name="Weber N.D."/>
            <person name="Virtaneva K."/>
            <person name="Barbian K."/>
            <person name="Babar A."/>
            <person name="Rosenke K."/>
        </authorList>
    </citation>
    <scope>NUCLEOTIDE SEQUENCE [LARGE SCALE GENOMIC DNA]</scope>
    <source>
        <strain evidence="7">CBS 101.48</strain>
    </source>
</reference>
<dbReference type="PROSITE" id="PS50135">
    <property type="entry name" value="ZF_ZZ_2"/>
    <property type="match status" value="1"/>
</dbReference>
<feature type="compositionally biased region" description="Low complexity" evidence="5">
    <location>
        <begin position="132"/>
        <end position="147"/>
    </location>
</feature>
<feature type="region of interest" description="Disordered" evidence="5">
    <location>
        <begin position="323"/>
        <end position="356"/>
    </location>
</feature>
<protein>
    <recommendedName>
        <fullName evidence="6">ZZ-type domain-containing protein</fullName>
    </recommendedName>
</protein>
<dbReference type="CDD" id="cd02340">
    <property type="entry name" value="ZZ_NBR1_like"/>
    <property type="match status" value="1"/>
</dbReference>
<evidence type="ECO:0000256" key="1">
    <source>
        <dbReference type="ARBA" id="ARBA00022723"/>
    </source>
</evidence>
<dbReference type="InterPro" id="IPR000433">
    <property type="entry name" value="Znf_ZZ"/>
</dbReference>
<dbReference type="SMART" id="SM00291">
    <property type="entry name" value="ZnF_ZZ"/>
    <property type="match status" value="1"/>
</dbReference>
<dbReference type="FunFam" id="3.30.60.90:FF:000007">
    <property type="entry name" value="Next to BRCA1 gene 1 protein"/>
    <property type="match status" value="1"/>
</dbReference>
<dbReference type="EMBL" id="LT553932">
    <property type="protein sequence ID" value="SAM02592.1"/>
    <property type="molecule type" value="Genomic_DNA"/>
</dbReference>
<feature type="region of interest" description="Disordered" evidence="5">
    <location>
        <begin position="261"/>
        <end position="280"/>
    </location>
</feature>
<dbReference type="AlphaFoldDB" id="A0A168PLG2"/>
<keyword evidence="1" id="KW-0479">Metal-binding</keyword>
<evidence type="ECO:0000256" key="5">
    <source>
        <dbReference type="SAM" id="MobiDB-lite"/>
    </source>
</evidence>
<dbReference type="Gene3D" id="1.10.8.10">
    <property type="entry name" value="DNA helicase RuvA subunit, C-terminal domain"/>
    <property type="match status" value="1"/>
</dbReference>
<feature type="domain" description="ZZ-type" evidence="6">
    <location>
        <begin position="361"/>
        <end position="412"/>
    </location>
</feature>
<dbReference type="STRING" id="4829.A0A168PLG2"/>
<feature type="region of interest" description="Disordered" evidence="5">
    <location>
        <begin position="708"/>
        <end position="730"/>
    </location>
</feature>
<dbReference type="PANTHER" id="PTHR20930:SF0">
    <property type="entry name" value="PROTEIN ILRUN"/>
    <property type="match status" value="1"/>
</dbReference>
<feature type="compositionally biased region" description="Basic and acidic residues" evidence="5">
    <location>
        <begin position="654"/>
        <end position="663"/>
    </location>
</feature>
<keyword evidence="2 4" id="KW-0863">Zinc-finger</keyword>
<dbReference type="Pfam" id="PF00569">
    <property type="entry name" value="ZZ"/>
    <property type="match status" value="1"/>
</dbReference>
<accession>A0A168PLG2</accession>
<sequence length="801" mass="87758">MASLKIKLLPSSEYRIITALSGDLDECRKKIKTLFKLDTDDFDIIYTDAQGDKIVMSSQLEFSNFLGLDPKSRSGAGRAPFGAPTPQASYMYSFASPSPPTATEMKRAVVRVNTSTKGAYIPPALQLHTAAATTTTNTTSTPSSTPTMLENGTTPSKAREEGDQPASTSASTAPTATKPESTTKAPLPCLTTFASQLQSTLDQMGNGLAPLQQQSQHQVNQITDIAMTILDNALRTTVDTANSIQQTMSPLLQRRSTYTNTSYHRQQQSATTNTRAPSSSFTMKQSSYSLSCDLCYQSIRGRGTIFHNPTHVFKYIDNPPTAHTATTSTAREVNSSTPMDLDKPADENDSVHPSTATGTVHDHVICDHCGKTLVGIRYKCGHCPDYDLCERCEPLLLHDQRHVFLKIRHLLSRSRNATIGPLLTSFEFATKPIGATTHEKPEANPQNDEGQANDNAGENDSNQPTEATPRPQHYGTYQFGTSHGLLSAAFVEDVNFPDGCEVEPGITFFKAWNLKNDGLVRWPSGCKLICTGGDLPPTLSHQHQSGKAFTIPPISPGEETRVMIALSAPKDPGCYRGYFRLMSSDGIRFGARLWCDIKVAALNQPQTSSPDNLARSFTSSTSMVYPTPSTEHRSSVSSFAETSVAPSIYTTTTHDNESVRGEEDPFQDPYYIFRGSTTPSVHSAHHSSRSNDSSTVLYPTQTMAFASQERPLEQPDKSPLSNSTPTVDGEKDGFEWVQQQDNRPVHEMTENRYRPSSPYASQLARLHEMGMACDELAIKLLQKYDGDLTMALPELLETLYP</sequence>
<dbReference type="PROSITE" id="PS01357">
    <property type="entry name" value="ZF_ZZ_1"/>
    <property type="match status" value="1"/>
</dbReference>
<keyword evidence="3" id="KW-0862">Zinc</keyword>
<evidence type="ECO:0000313" key="8">
    <source>
        <dbReference type="Proteomes" id="UP000078561"/>
    </source>
</evidence>
<feature type="region of interest" description="Disordered" evidence="5">
    <location>
        <begin position="653"/>
        <end position="696"/>
    </location>
</feature>
<dbReference type="Pfam" id="PF16158">
    <property type="entry name" value="N_BRCA1_IG"/>
    <property type="match status" value="1"/>
</dbReference>
<dbReference type="InterPro" id="IPR043145">
    <property type="entry name" value="Znf_ZZ_sf"/>
</dbReference>
<dbReference type="SUPFAM" id="SSF46934">
    <property type="entry name" value="UBA-like"/>
    <property type="match status" value="1"/>
</dbReference>
<feature type="compositionally biased region" description="Low complexity" evidence="5">
    <location>
        <begin position="165"/>
        <end position="186"/>
    </location>
</feature>